<accession>A0A8B8FIF3</accession>
<dbReference type="AlphaFoldDB" id="A0A8B8FIF3"/>
<dbReference type="GeneID" id="112683737"/>
<proteinExistence type="predicted"/>
<dbReference type="OrthoDB" id="6613904at2759"/>
<gene>
    <name evidence="2" type="primary">LOC112683737</name>
</gene>
<evidence type="ECO:0000313" key="2">
    <source>
        <dbReference type="RefSeq" id="XP_025410679.1"/>
    </source>
</evidence>
<name>A0A8B8FIF3_9HEMI</name>
<organism evidence="1 2">
    <name type="scientific">Sipha flava</name>
    <name type="common">yellow sugarcane aphid</name>
    <dbReference type="NCBI Taxonomy" id="143950"/>
    <lineage>
        <taxon>Eukaryota</taxon>
        <taxon>Metazoa</taxon>
        <taxon>Ecdysozoa</taxon>
        <taxon>Arthropoda</taxon>
        <taxon>Hexapoda</taxon>
        <taxon>Insecta</taxon>
        <taxon>Pterygota</taxon>
        <taxon>Neoptera</taxon>
        <taxon>Paraneoptera</taxon>
        <taxon>Hemiptera</taxon>
        <taxon>Sternorrhyncha</taxon>
        <taxon>Aphidomorpha</taxon>
        <taxon>Aphidoidea</taxon>
        <taxon>Aphididae</taxon>
        <taxon>Sipha</taxon>
    </lineage>
</organism>
<sequence length="111" mass="13303">MRRPMTISGDLIDETENFKYLGSFVQNNGGFYMDVKHMIECDWMKWREALGILYNKRIPIRLKIDRRIEQNMSAAKLRMLRWMSEVTREDRIRNEYVRDSIGIASVVDKIK</sequence>
<dbReference type="PANTHER" id="PTHR46238">
    <property type="entry name" value="REVERSE TRANSCRIPTASE DOMAIN-CONTAINING PROTEIN"/>
    <property type="match status" value="1"/>
</dbReference>
<reference evidence="2" key="1">
    <citation type="submission" date="2025-08" db="UniProtKB">
        <authorList>
            <consortium name="RefSeq"/>
        </authorList>
    </citation>
    <scope>IDENTIFICATION</scope>
    <source>
        <tissue evidence="2">Whole body</tissue>
    </source>
</reference>
<dbReference type="Proteomes" id="UP000694846">
    <property type="component" value="Unplaced"/>
</dbReference>
<dbReference type="PANTHER" id="PTHR46238:SF8">
    <property type="entry name" value="ENDONUCLEASE_EXONUCLEASE_PHOSPHATASE DOMAIN-CONTAINING PROTEIN"/>
    <property type="match status" value="1"/>
</dbReference>
<protein>
    <submittedName>
        <fullName evidence="2">Uncharacterized protein LOC112683737</fullName>
    </submittedName>
</protein>
<dbReference type="RefSeq" id="XP_025410679.1">
    <property type="nucleotide sequence ID" value="XM_025554894.1"/>
</dbReference>
<evidence type="ECO:0000313" key="1">
    <source>
        <dbReference type="Proteomes" id="UP000694846"/>
    </source>
</evidence>
<keyword evidence="1" id="KW-1185">Reference proteome</keyword>